<name>A0A6G6Y449_9SPHN</name>
<evidence type="ECO:0000256" key="1">
    <source>
        <dbReference type="SAM" id="MobiDB-lite"/>
    </source>
</evidence>
<dbReference type="EMBL" id="CP049109">
    <property type="protein sequence ID" value="QIG79669.1"/>
    <property type="molecule type" value="Genomic_DNA"/>
</dbReference>
<organism evidence="3 4">
    <name type="scientific">Stakelama tenebrarum</name>
    <dbReference type="NCBI Taxonomy" id="2711215"/>
    <lineage>
        <taxon>Bacteria</taxon>
        <taxon>Pseudomonadati</taxon>
        <taxon>Pseudomonadota</taxon>
        <taxon>Alphaproteobacteria</taxon>
        <taxon>Sphingomonadales</taxon>
        <taxon>Sphingomonadaceae</taxon>
        <taxon>Stakelama</taxon>
    </lineage>
</organism>
<evidence type="ECO:0000313" key="4">
    <source>
        <dbReference type="Proteomes" id="UP000501568"/>
    </source>
</evidence>
<accession>A0A6G6Y449</accession>
<dbReference type="Proteomes" id="UP000501568">
    <property type="component" value="Chromosome"/>
</dbReference>
<sequence>MARFVSLVALALTAGSPLAAFEPDKEVHDAPAGPTHNETEEHSPGPVATTSQTLPRFAAELAQRPLYAGATAWRVEGNARDRWIAARAERRQSARWDYARAMLGKGNAAEAFGILTLMEEDDADLALVPAFQLAKGVAHAMLRRNSDALAVLSGPGLRDNAEACAWRLRALVQRGDAGEALDEVECALPAINGRRDRSRIPFVLAAAEAAVNAGRPGMAMRWLGPLTDRDPAANLLRGRAYLALGEAQAGRLRLERALLDGTAEQQADARLALLEGEIDGGTLSPAQAIEKLEAVRFGWRGGPVEERALRRELKLAVASNDTAATLRSAATLIAYFEPRRDAGELLEQARAALSAVLAPDSSVPLAQAAGLYWDYRDLAPAGPEGDRLVARLAGRLQDAGLYERAADLLDHQLRTRAQDVVQGPLSVKVASLRILAGQPEKAIQVLRETEQAGYSNRMQWDRKRVEAVALHIIGKPEAAMAALEDVPGADLLLAEFAWKDAAWEQFATANGAALPGAGALDAPDQAQILRQAIALAMLGREEALVALRNRYSKAFEALPSAAVFDVLTRAVGSVDPATVSEAMGAIPSASPAGGIADLLDAAPDE</sequence>
<evidence type="ECO:0008006" key="5">
    <source>
        <dbReference type="Google" id="ProtNLM"/>
    </source>
</evidence>
<evidence type="ECO:0000313" key="3">
    <source>
        <dbReference type="EMBL" id="QIG79669.1"/>
    </source>
</evidence>
<gene>
    <name evidence="3" type="ORF">G5C33_07605</name>
</gene>
<evidence type="ECO:0000256" key="2">
    <source>
        <dbReference type="SAM" id="SignalP"/>
    </source>
</evidence>
<reference evidence="3 4" key="1">
    <citation type="submission" date="2020-02" db="EMBL/GenBank/DDBJ databases">
        <authorList>
            <person name="Zheng R.K."/>
            <person name="Sun C.M."/>
        </authorList>
    </citation>
    <scope>NUCLEOTIDE SEQUENCE [LARGE SCALE GENOMIC DNA]</scope>
    <source>
        <strain evidence="4">zrk23</strain>
    </source>
</reference>
<dbReference type="KEGG" id="spzr:G5C33_07605"/>
<dbReference type="AlphaFoldDB" id="A0A6G6Y449"/>
<dbReference type="RefSeq" id="WP_165326669.1">
    <property type="nucleotide sequence ID" value="NZ_CP049109.1"/>
</dbReference>
<feature type="signal peptide" evidence="2">
    <location>
        <begin position="1"/>
        <end position="19"/>
    </location>
</feature>
<protein>
    <recommendedName>
        <fullName evidence="5">Tetratricopeptide repeat protein</fullName>
    </recommendedName>
</protein>
<keyword evidence="2" id="KW-0732">Signal</keyword>
<keyword evidence="4" id="KW-1185">Reference proteome</keyword>
<feature type="region of interest" description="Disordered" evidence="1">
    <location>
        <begin position="22"/>
        <end position="50"/>
    </location>
</feature>
<proteinExistence type="predicted"/>
<feature type="chain" id="PRO_5026231778" description="Tetratricopeptide repeat protein" evidence="2">
    <location>
        <begin position="20"/>
        <end position="605"/>
    </location>
</feature>